<reference evidence="1" key="1">
    <citation type="journal article" date="2015" name="Nature">
        <title>Complex archaea that bridge the gap between prokaryotes and eukaryotes.</title>
        <authorList>
            <person name="Spang A."/>
            <person name="Saw J.H."/>
            <person name="Jorgensen S.L."/>
            <person name="Zaremba-Niedzwiedzka K."/>
            <person name="Martijn J."/>
            <person name="Lind A.E."/>
            <person name="van Eijk R."/>
            <person name="Schleper C."/>
            <person name="Guy L."/>
            <person name="Ettema T.J."/>
        </authorList>
    </citation>
    <scope>NUCLEOTIDE SEQUENCE</scope>
</reference>
<name>A0A0F9LLN2_9ZZZZ</name>
<comment type="caution">
    <text evidence="1">The sequence shown here is derived from an EMBL/GenBank/DDBJ whole genome shotgun (WGS) entry which is preliminary data.</text>
</comment>
<dbReference type="AlphaFoldDB" id="A0A0F9LLN2"/>
<protein>
    <recommendedName>
        <fullName evidence="2">Methyltransferase</fullName>
    </recommendedName>
</protein>
<proteinExistence type="predicted"/>
<evidence type="ECO:0008006" key="2">
    <source>
        <dbReference type="Google" id="ProtNLM"/>
    </source>
</evidence>
<sequence>MSKEPEFLKWNRNPSKPTIQLNQAWAKSNPYWPEAGLARRIDREQWIAALANEHGWTRGAELGIWRGRTFLFVLQSCPQLTLVGVDLWAPQPDNKGPETWEDWPHAQH</sequence>
<feature type="non-terminal residue" evidence="1">
    <location>
        <position position="108"/>
    </location>
</feature>
<accession>A0A0F9LLN2</accession>
<dbReference type="EMBL" id="LAZR01010757">
    <property type="protein sequence ID" value="KKM65245.1"/>
    <property type="molecule type" value="Genomic_DNA"/>
</dbReference>
<organism evidence="1">
    <name type="scientific">marine sediment metagenome</name>
    <dbReference type="NCBI Taxonomy" id="412755"/>
    <lineage>
        <taxon>unclassified sequences</taxon>
        <taxon>metagenomes</taxon>
        <taxon>ecological metagenomes</taxon>
    </lineage>
</organism>
<gene>
    <name evidence="1" type="ORF">LCGC14_1493150</name>
</gene>
<evidence type="ECO:0000313" key="1">
    <source>
        <dbReference type="EMBL" id="KKM65245.1"/>
    </source>
</evidence>